<dbReference type="InterPro" id="IPR002259">
    <property type="entry name" value="Eqnu_transpt"/>
</dbReference>
<reference evidence="7 8" key="1">
    <citation type="journal article" date="2007" name="J. Virol.">
        <title>Genome sequences of three koi herpesvirus isolates representing the expanding distribution of an emerging disease threatening koi and common carp worldwide.</title>
        <authorList>
            <person name="Aoki T."/>
            <person name="Hirono I."/>
            <person name="Kurokawa K."/>
            <person name="Fukuda H."/>
            <person name="Nahary R."/>
            <person name="Eldar A."/>
            <person name="Davison A.J."/>
            <person name="Waltzek T.B."/>
            <person name="Bercovier H."/>
            <person name="Hedrick R.P."/>
        </authorList>
    </citation>
    <scope>NUCLEOTIDE SEQUENCE [LARGE SCALE GENOMIC DNA]</scope>
    <source>
        <strain evidence="7">TUMST1</strain>
    </source>
</reference>
<feature type="transmembrane region" description="Helical" evidence="6">
    <location>
        <begin position="58"/>
        <end position="78"/>
    </location>
</feature>
<protein>
    <submittedName>
        <fullName evidence="7">Uncharacterized protein</fullName>
    </submittedName>
</protein>
<evidence type="ECO:0000256" key="5">
    <source>
        <dbReference type="ARBA" id="ARBA00023136"/>
    </source>
</evidence>
<keyword evidence="5 6" id="KW-0472">Membrane</keyword>
<feature type="transmembrane region" description="Helical" evidence="6">
    <location>
        <begin position="128"/>
        <end position="147"/>
    </location>
</feature>
<dbReference type="GO" id="GO:0005886">
    <property type="term" value="C:plasma membrane"/>
    <property type="evidence" value="ECO:0007669"/>
    <property type="project" value="TreeGrafter"/>
</dbReference>
<feature type="transmembrane region" description="Helical" evidence="6">
    <location>
        <begin position="259"/>
        <end position="279"/>
    </location>
</feature>
<keyword evidence="2" id="KW-0813">Transport</keyword>
<evidence type="ECO:0000313" key="7">
    <source>
        <dbReference type="EMBL" id="BAF48878.1"/>
    </source>
</evidence>
<organism evidence="7 8">
    <name type="scientific">Cyprinid herpesvirus 3</name>
    <name type="common">CyHV-3</name>
    <dbReference type="NCBI Taxonomy" id="180230"/>
    <lineage>
        <taxon>Viruses</taxon>
        <taxon>Duplodnaviria</taxon>
        <taxon>Heunggongvirae</taxon>
        <taxon>Peploviricota</taxon>
        <taxon>Herviviricetes</taxon>
        <taxon>Herpesvirales</taxon>
        <taxon>Alloherpesviridae</taxon>
        <taxon>Cyvirus</taxon>
        <taxon>Cyvirus cyprinidallo3</taxon>
    </lineage>
</organism>
<feature type="transmembrane region" description="Helical" evidence="6">
    <location>
        <begin position="226"/>
        <end position="247"/>
    </location>
</feature>
<keyword evidence="4 6" id="KW-1133">Transmembrane helix</keyword>
<name>A4FTH3_CYHV3</name>
<dbReference type="PANTHER" id="PTHR10332">
    <property type="entry name" value="EQUILIBRATIVE NUCLEOSIDE TRANSPORTER"/>
    <property type="match status" value="1"/>
</dbReference>
<keyword evidence="3 6" id="KW-0812">Transmembrane</keyword>
<evidence type="ECO:0000256" key="2">
    <source>
        <dbReference type="ARBA" id="ARBA00022448"/>
    </source>
</evidence>
<dbReference type="EMBL" id="AP008984">
    <property type="protein sequence ID" value="BAF48878.1"/>
    <property type="molecule type" value="Genomic_DNA"/>
</dbReference>
<evidence type="ECO:0000256" key="3">
    <source>
        <dbReference type="ARBA" id="ARBA00022692"/>
    </source>
</evidence>
<dbReference type="GO" id="GO:0005337">
    <property type="term" value="F:nucleoside transmembrane transporter activity"/>
    <property type="evidence" value="ECO:0007669"/>
    <property type="project" value="InterPro"/>
</dbReference>
<feature type="transmembrane region" description="Helical" evidence="6">
    <location>
        <begin position="31"/>
        <end position="52"/>
    </location>
</feature>
<dbReference type="SUPFAM" id="SSF103473">
    <property type="entry name" value="MFS general substrate transporter"/>
    <property type="match status" value="1"/>
</dbReference>
<dbReference type="PANTHER" id="PTHR10332:SF10">
    <property type="entry name" value="EQUILIBRATIVE NUCLEOSIDE TRANSPORTER 4"/>
    <property type="match status" value="1"/>
</dbReference>
<dbReference type="Proteomes" id="UP000169752">
    <property type="component" value="Segment"/>
</dbReference>
<feature type="transmembrane region" description="Helical" evidence="6">
    <location>
        <begin position="188"/>
        <end position="206"/>
    </location>
</feature>
<evidence type="ECO:0000256" key="6">
    <source>
        <dbReference type="SAM" id="Phobius"/>
    </source>
</evidence>
<dbReference type="InterPro" id="IPR036259">
    <property type="entry name" value="MFS_trans_sf"/>
</dbReference>
<evidence type="ECO:0000313" key="8">
    <source>
        <dbReference type="Proteomes" id="UP000169752"/>
    </source>
</evidence>
<sequence>MTVVAGLVNGALMGSASRRVMEKYGSRIQPFFAGQATSGIFTTLLSVIFYAFNLEPKVVAAVILLLGVFLETLAAILITKYLRAIVQDDDEADGAAETSEFQRRLAMLKRVDVKRVLRGLATAYAKNALPMFTLTLQFLMMTLYFPAVVADFVFQFNDPWSKCALFLAFAIGDNAVKCAPQLFHKKKTPTLGIVITSNLMVLLLLLLCKVNPEYLRVAPAWIHNFILMYVMCFVFGGLHAFNMLLTVENIKQHTQFTGSLLQICIYSGLGIGSVASMGYRRLL</sequence>
<evidence type="ECO:0000256" key="1">
    <source>
        <dbReference type="ARBA" id="ARBA00004141"/>
    </source>
</evidence>
<comment type="subcellular location">
    <subcellularLocation>
        <location evidence="1">Membrane</location>
        <topology evidence="1">Multi-pass membrane protein</topology>
    </subcellularLocation>
</comment>
<dbReference type="Pfam" id="PF01733">
    <property type="entry name" value="Nucleoside_tran"/>
    <property type="match status" value="1"/>
</dbReference>
<accession>A4FTH3</accession>
<gene>
    <name evidence="7" type="ORF">KHVJ074</name>
</gene>
<evidence type="ECO:0000256" key="4">
    <source>
        <dbReference type="ARBA" id="ARBA00022989"/>
    </source>
</evidence>
<proteinExistence type="predicted"/>